<sequence>MEFQKALNEGQRLLDSGQWTAKNMIDCLYFSMLDDIDNFADADVIIANSKIFNMLALRHYEKGQSVALFTPYRLWQRARCGRYWKWCGNHHQLQGRTTNLHVKMLSANAVEAAVTRSWFQTTKKICWRLTETLARMLPIPLELQCYMVHRHGFIDMECTARQPLSTMSTLTLKELDGKAVLKELLSSVKKPTERTT</sequence>
<dbReference type="GeneID" id="110983015"/>
<reference evidence="2" key="1">
    <citation type="submission" date="2025-08" db="UniProtKB">
        <authorList>
            <consortium name="RefSeq"/>
        </authorList>
    </citation>
    <scope>IDENTIFICATION</scope>
</reference>
<protein>
    <submittedName>
        <fullName evidence="2">Uncharacterized protein LOC110983015</fullName>
    </submittedName>
</protein>
<organism evidence="1 2">
    <name type="scientific">Acanthaster planci</name>
    <name type="common">Crown-of-thorns starfish</name>
    <dbReference type="NCBI Taxonomy" id="133434"/>
    <lineage>
        <taxon>Eukaryota</taxon>
        <taxon>Metazoa</taxon>
        <taxon>Echinodermata</taxon>
        <taxon>Eleutherozoa</taxon>
        <taxon>Asterozoa</taxon>
        <taxon>Asteroidea</taxon>
        <taxon>Valvatacea</taxon>
        <taxon>Valvatida</taxon>
        <taxon>Acanthasteridae</taxon>
        <taxon>Acanthaster</taxon>
    </lineage>
</organism>
<dbReference type="RefSeq" id="XP_022097557.1">
    <property type="nucleotide sequence ID" value="XM_022241865.1"/>
</dbReference>
<accession>A0A8B7YXZ5</accession>
<gene>
    <name evidence="2" type="primary">LOC110983015</name>
</gene>
<dbReference type="KEGG" id="aplc:110983015"/>
<proteinExistence type="predicted"/>
<evidence type="ECO:0000313" key="2">
    <source>
        <dbReference type="RefSeq" id="XP_022097557.1"/>
    </source>
</evidence>
<name>A0A8B7YXZ5_ACAPL</name>
<keyword evidence="1" id="KW-1185">Reference proteome</keyword>
<dbReference type="Proteomes" id="UP000694845">
    <property type="component" value="Unplaced"/>
</dbReference>
<evidence type="ECO:0000313" key="1">
    <source>
        <dbReference type="Proteomes" id="UP000694845"/>
    </source>
</evidence>
<dbReference type="AlphaFoldDB" id="A0A8B7YXZ5"/>